<dbReference type="InterPro" id="IPR015421">
    <property type="entry name" value="PyrdxlP-dep_Trfase_major"/>
</dbReference>
<feature type="compositionally biased region" description="Basic and acidic residues" evidence="5">
    <location>
        <begin position="409"/>
        <end position="420"/>
    </location>
</feature>
<comment type="cofactor">
    <cofactor evidence="1 4">
        <name>pyridoxal 5'-phosphate</name>
        <dbReference type="ChEBI" id="CHEBI:597326"/>
    </cofactor>
</comment>
<dbReference type="Pfam" id="PF00266">
    <property type="entry name" value="Aminotran_5"/>
    <property type="match status" value="1"/>
</dbReference>
<organism evidence="7 8">
    <name type="scientific">Saccharothrix lopnurensis</name>
    <dbReference type="NCBI Taxonomy" id="1670621"/>
    <lineage>
        <taxon>Bacteria</taxon>
        <taxon>Bacillati</taxon>
        <taxon>Actinomycetota</taxon>
        <taxon>Actinomycetes</taxon>
        <taxon>Pseudonocardiales</taxon>
        <taxon>Pseudonocardiaceae</taxon>
        <taxon>Saccharothrix</taxon>
    </lineage>
</organism>
<dbReference type="Proteomes" id="UP001596220">
    <property type="component" value="Unassembled WGS sequence"/>
</dbReference>
<dbReference type="PROSITE" id="PS00595">
    <property type="entry name" value="AA_TRANSFER_CLASS_5"/>
    <property type="match status" value="1"/>
</dbReference>
<accession>A0ABW1P974</accession>
<dbReference type="Gene3D" id="3.40.640.10">
    <property type="entry name" value="Type I PLP-dependent aspartate aminotransferase-like (Major domain)"/>
    <property type="match status" value="1"/>
</dbReference>
<evidence type="ECO:0000256" key="1">
    <source>
        <dbReference type="ARBA" id="ARBA00001933"/>
    </source>
</evidence>
<evidence type="ECO:0000313" key="8">
    <source>
        <dbReference type="Proteomes" id="UP001596220"/>
    </source>
</evidence>
<protein>
    <submittedName>
        <fullName evidence="7">Aminotransferase class V-fold PLP-dependent enzyme</fullName>
    </submittedName>
</protein>
<evidence type="ECO:0000313" key="7">
    <source>
        <dbReference type="EMBL" id="MFC6091781.1"/>
    </source>
</evidence>
<proteinExistence type="inferred from homology"/>
<evidence type="ECO:0000256" key="2">
    <source>
        <dbReference type="ARBA" id="ARBA00022898"/>
    </source>
</evidence>
<evidence type="ECO:0000256" key="5">
    <source>
        <dbReference type="SAM" id="MobiDB-lite"/>
    </source>
</evidence>
<dbReference type="Gene3D" id="3.90.1150.10">
    <property type="entry name" value="Aspartate Aminotransferase, domain 1"/>
    <property type="match status" value="1"/>
</dbReference>
<sequence>MPEIDWALVRGRVLLDPTAAHLNAGSGGPLPRPVFDRVSGFRAHLAAAPMDFLLREVPPLLWTARERLARFLGGDPRRLVLTTNATAAVNLVASSLRLPAPGEILLTDQEYAPMRWCWERAAARQGLTVRTVALPERPTGPGDVVDVVTAAMGPRTRLLFFSHVLSPTGTVLPLADLCAAARERGVVTVVDGAQGPGFTPLSLADVPCDYYAGSGHKWLLAPTGTGFLHFAGGRGEALSPPQVSWGHRPPADHPPDERDGFGSTPRLRVLECEGTRDLTPWLALPEAIDFQAALGHDRVAARARALAGAVRDRLSGRHGLRPATPEHPALHGGMTAFHLPEGVDATALRHALWHRRRIEVATTEWAGRPLLRVSTHLYNTEAEVERLAEALEELVGTRRDPVRPGQESLSRDEIAEKTST</sequence>
<gene>
    <name evidence="7" type="ORF">ACFP3R_21140</name>
</gene>
<dbReference type="InterPro" id="IPR015422">
    <property type="entry name" value="PyrdxlP-dep_Trfase_small"/>
</dbReference>
<keyword evidence="2" id="KW-0663">Pyridoxal phosphate</keyword>
<keyword evidence="8" id="KW-1185">Reference proteome</keyword>
<dbReference type="InterPro" id="IPR015424">
    <property type="entry name" value="PyrdxlP-dep_Trfase"/>
</dbReference>
<dbReference type="SUPFAM" id="SSF53383">
    <property type="entry name" value="PLP-dependent transferases"/>
    <property type="match status" value="1"/>
</dbReference>
<name>A0ABW1P974_9PSEU</name>
<dbReference type="GO" id="GO:0008483">
    <property type="term" value="F:transaminase activity"/>
    <property type="evidence" value="ECO:0007669"/>
    <property type="project" value="UniProtKB-KW"/>
</dbReference>
<comment type="caution">
    <text evidence="7">The sequence shown here is derived from an EMBL/GenBank/DDBJ whole genome shotgun (WGS) entry which is preliminary data.</text>
</comment>
<keyword evidence="7" id="KW-0032">Aminotransferase</keyword>
<feature type="region of interest" description="Disordered" evidence="5">
    <location>
        <begin position="240"/>
        <end position="263"/>
    </location>
</feature>
<dbReference type="EMBL" id="JBHSQO010000021">
    <property type="protein sequence ID" value="MFC6091781.1"/>
    <property type="molecule type" value="Genomic_DNA"/>
</dbReference>
<evidence type="ECO:0000259" key="6">
    <source>
        <dbReference type="Pfam" id="PF00266"/>
    </source>
</evidence>
<dbReference type="InterPro" id="IPR000192">
    <property type="entry name" value="Aminotrans_V_dom"/>
</dbReference>
<dbReference type="PANTHER" id="PTHR43092:SF2">
    <property type="entry name" value="HERCYNYLCYSTEINE SULFOXIDE LYASE"/>
    <property type="match status" value="1"/>
</dbReference>
<dbReference type="PANTHER" id="PTHR43092">
    <property type="entry name" value="L-CYSTEINE DESULFHYDRASE"/>
    <property type="match status" value="1"/>
</dbReference>
<dbReference type="RefSeq" id="WP_380638083.1">
    <property type="nucleotide sequence ID" value="NZ_JBHSQO010000021.1"/>
</dbReference>
<feature type="domain" description="Aminotransferase class V" evidence="6">
    <location>
        <begin position="30"/>
        <end position="387"/>
    </location>
</feature>
<evidence type="ECO:0000256" key="4">
    <source>
        <dbReference type="RuleBase" id="RU004504"/>
    </source>
</evidence>
<comment type="similarity">
    <text evidence="3">Belongs to the class-V pyridoxal-phosphate-dependent aminotransferase family.</text>
</comment>
<evidence type="ECO:0000256" key="3">
    <source>
        <dbReference type="RuleBase" id="RU004075"/>
    </source>
</evidence>
<reference evidence="8" key="1">
    <citation type="journal article" date="2019" name="Int. J. Syst. Evol. Microbiol.">
        <title>The Global Catalogue of Microorganisms (GCM) 10K type strain sequencing project: providing services to taxonomists for standard genome sequencing and annotation.</title>
        <authorList>
            <consortium name="The Broad Institute Genomics Platform"/>
            <consortium name="The Broad Institute Genome Sequencing Center for Infectious Disease"/>
            <person name="Wu L."/>
            <person name="Ma J."/>
        </authorList>
    </citation>
    <scope>NUCLEOTIDE SEQUENCE [LARGE SCALE GENOMIC DNA]</scope>
    <source>
        <strain evidence="8">CGMCC 4.7246</strain>
    </source>
</reference>
<dbReference type="InterPro" id="IPR020578">
    <property type="entry name" value="Aminotrans_V_PyrdxlP_BS"/>
</dbReference>
<feature type="region of interest" description="Disordered" evidence="5">
    <location>
        <begin position="398"/>
        <end position="420"/>
    </location>
</feature>
<keyword evidence="7" id="KW-0808">Transferase</keyword>
<feature type="compositionally biased region" description="Basic and acidic residues" evidence="5">
    <location>
        <begin position="249"/>
        <end position="260"/>
    </location>
</feature>